<gene>
    <name evidence="1" type="ORF">URODEC1_LOCUS58339</name>
</gene>
<reference evidence="1 2" key="2">
    <citation type="submission" date="2024-10" db="EMBL/GenBank/DDBJ databases">
        <authorList>
            <person name="Ryan C."/>
        </authorList>
    </citation>
    <scope>NUCLEOTIDE SEQUENCE [LARGE SCALE GENOMIC DNA]</scope>
</reference>
<dbReference type="Proteomes" id="UP001497457">
    <property type="component" value="Chromosome 23rd"/>
</dbReference>
<sequence length="263" mass="29051">MAETMPLEMRALALEQPWSLVRGARSWKNVDIPTEVDSAAAAAELAWYKAAATWGGKPKSASWNDVPLFFFPDSAANKVEVKTKPAAHKVEIKTKPAAHKVEIKSKAASVTFFIEPAAIVEDKEASAGFVEPAASLEGKTKPAARVECKTKLAAASSIEWESESEDEEGEEAEPKVLATVYEEVPFSSIQRLLDHPPRRPRCPPEGFFERFPELRETTLAANSRINLLVDVKEDILKQYHAEGKAVVKVEILDNGLKKLCRRE</sequence>
<dbReference type="AlphaFoldDB" id="A0ABC9AST8"/>
<name>A0ABC9AST8_9POAL</name>
<reference evidence="2" key="1">
    <citation type="submission" date="2024-06" db="EMBL/GenBank/DDBJ databases">
        <authorList>
            <person name="Ryan C."/>
        </authorList>
    </citation>
    <scope>NUCLEOTIDE SEQUENCE [LARGE SCALE GENOMIC DNA]</scope>
</reference>
<organism evidence="1 2">
    <name type="scientific">Urochloa decumbens</name>
    <dbReference type="NCBI Taxonomy" id="240449"/>
    <lineage>
        <taxon>Eukaryota</taxon>
        <taxon>Viridiplantae</taxon>
        <taxon>Streptophyta</taxon>
        <taxon>Embryophyta</taxon>
        <taxon>Tracheophyta</taxon>
        <taxon>Spermatophyta</taxon>
        <taxon>Magnoliopsida</taxon>
        <taxon>Liliopsida</taxon>
        <taxon>Poales</taxon>
        <taxon>Poaceae</taxon>
        <taxon>PACMAD clade</taxon>
        <taxon>Panicoideae</taxon>
        <taxon>Panicodae</taxon>
        <taxon>Paniceae</taxon>
        <taxon>Melinidinae</taxon>
        <taxon>Urochloa</taxon>
    </lineage>
</organism>
<keyword evidence="2" id="KW-1185">Reference proteome</keyword>
<protein>
    <submittedName>
        <fullName evidence="1">Uncharacterized protein</fullName>
    </submittedName>
</protein>
<evidence type="ECO:0000313" key="2">
    <source>
        <dbReference type="Proteomes" id="UP001497457"/>
    </source>
</evidence>
<accession>A0ABC9AST8</accession>
<proteinExistence type="predicted"/>
<dbReference type="EMBL" id="OZ075133">
    <property type="protein sequence ID" value="CAL4986300.1"/>
    <property type="molecule type" value="Genomic_DNA"/>
</dbReference>
<evidence type="ECO:0000313" key="1">
    <source>
        <dbReference type="EMBL" id="CAL4986300.1"/>
    </source>
</evidence>